<feature type="signal peptide" evidence="1">
    <location>
        <begin position="1"/>
        <end position="25"/>
    </location>
</feature>
<keyword evidence="3" id="KW-1185">Reference proteome</keyword>
<dbReference type="Gene3D" id="2.20.110.10">
    <property type="entry name" value="Histone H3 K4-specific methyltransferase SET7/9 N-terminal domain"/>
    <property type="match status" value="2"/>
</dbReference>
<proteinExistence type="predicted"/>
<accession>A0A5C5YI79</accession>
<feature type="chain" id="PRO_5023119051" evidence="1">
    <location>
        <begin position="26"/>
        <end position="256"/>
    </location>
</feature>
<dbReference type="InterPro" id="IPR011652">
    <property type="entry name" value="MORN_2"/>
</dbReference>
<dbReference type="RefSeq" id="WP_197528055.1">
    <property type="nucleotide sequence ID" value="NZ_SJPO01000008.1"/>
</dbReference>
<comment type="caution">
    <text evidence="2">The sequence shown here is derived from an EMBL/GenBank/DDBJ whole genome shotgun (WGS) entry which is preliminary data.</text>
</comment>
<sequence precursor="true">MTRPRFDSPVLAVLCCLSAAGVAWSQGSSDLKIKAYDGPAIYLEESADEVPAQVVGNSVQRDTYDNGKPKIERGLTKYSDNSLVSNGIYREYYRDGQQFVDGQFVDGQPTGEWTYWRPNGELAKKVTFQDGLPDGQVEVHRADGTLEARRSFKLGKRDGTWETYADNGETLITEHAYTEGVRSGTWKWWYENGNPMREASFDNGVMTGVAVEWAEDGSKRAEIPFREGKRHGVAKQWTADGREIAQTYEDGKPVRN</sequence>
<organism evidence="2 3">
    <name type="scientific">Posidoniimonas polymericola</name>
    <dbReference type="NCBI Taxonomy" id="2528002"/>
    <lineage>
        <taxon>Bacteria</taxon>
        <taxon>Pseudomonadati</taxon>
        <taxon>Planctomycetota</taxon>
        <taxon>Planctomycetia</taxon>
        <taxon>Pirellulales</taxon>
        <taxon>Lacipirellulaceae</taxon>
        <taxon>Posidoniimonas</taxon>
    </lineage>
</organism>
<protein>
    <submittedName>
        <fullName evidence="2">MORN repeat variant</fullName>
    </submittedName>
</protein>
<reference evidence="2 3" key="1">
    <citation type="submission" date="2019-02" db="EMBL/GenBank/DDBJ databases">
        <title>Deep-cultivation of Planctomycetes and their phenomic and genomic characterization uncovers novel biology.</title>
        <authorList>
            <person name="Wiegand S."/>
            <person name="Jogler M."/>
            <person name="Boedeker C."/>
            <person name="Pinto D."/>
            <person name="Vollmers J."/>
            <person name="Rivas-Marin E."/>
            <person name="Kohn T."/>
            <person name="Peeters S.H."/>
            <person name="Heuer A."/>
            <person name="Rast P."/>
            <person name="Oberbeckmann S."/>
            <person name="Bunk B."/>
            <person name="Jeske O."/>
            <person name="Meyerdierks A."/>
            <person name="Storesund J.E."/>
            <person name="Kallscheuer N."/>
            <person name="Luecker S."/>
            <person name="Lage O.M."/>
            <person name="Pohl T."/>
            <person name="Merkel B.J."/>
            <person name="Hornburger P."/>
            <person name="Mueller R.-W."/>
            <person name="Bruemmer F."/>
            <person name="Labrenz M."/>
            <person name="Spormann A.M."/>
            <person name="Op Den Camp H."/>
            <person name="Overmann J."/>
            <person name="Amann R."/>
            <person name="Jetten M.S.M."/>
            <person name="Mascher T."/>
            <person name="Medema M.H."/>
            <person name="Devos D.P."/>
            <person name="Kaster A.-K."/>
            <person name="Ovreas L."/>
            <person name="Rohde M."/>
            <person name="Galperin M.Y."/>
            <person name="Jogler C."/>
        </authorList>
    </citation>
    <scope>NUCLEOTIDE SEQUENCE [LARGE SCALE GENOMIC DNA]</scope>
    <source>
        <strain evidence="2 3">Pla123a</strain>
    </source>
</reference>
<dbReference type="Proteomes" id="UP000318478">
    <property type="component" value="Unassembled WGS sequence"/>
</dbReference>
<name>A0A5C5YI79_9BACT</name>
<evidence type="ECO:0000256" key="1">
    <source>
        <dbReference type="SAM" id="SignalP"/>
    </source>
</evidence>
<dbReference type="AlphaFoldDB" id="A0A5C5YI79"/>
<evidence type="ECO:0000313" key="2">
    <source>
        <dbReference type="EMBL" id="TWT74572.1"/>
    </source>
</evidence>
<keyword evidence="1" id="KW-0732">Signal</keyword>
<dbReference type="Pfam" id="PF07661">
    <property type="entry name" value="MORN_2"/>
    <property type="match status" value="2"/>
</dbReference>
<gene>
    <name evidence="2" type="ORF">Pla123a_33960</name>
</gene>
<evidence type="ECO:0000313" key="3">
    <source>
        <dbReference type="Proteomes" id="UP000318478"/>
    </source>
</evidence>
<dbReference type="SUPFAM" id="SSF82185">
    <property type="entry name" value="Histone H3 K4-specific methyltransferase SET7/9 N-terminal domain"/>
    <property type="match status" value="1"/>
</dbReference>
<dbReference type="EMBL" id="SJPO01000008">
    <property type="protein sequence ID" value="TWT74572.1"/>
    <property type="molecule type" value="Genomic_DNA"/>
</dbReference>